<dbReference type="GO" id="GO:0015823">
    <property type="term" value="P:phenylalanine transport"/>
    <property type="evidence" value="ECO:0007669"/>
    <property type="project" value="TreeGrafter"/>
</dbReference>
<name>A0A8J2QQB6_9NEOP</name>
<dbReference type="PANTHER" id="PTHR46673:SF1">
    <property type="entry name" value="4F2 CELL-SURFACE ANTIGEN HEAVY CHAIN"/>
    <property type="match status" value="1"/>
</dbReference>
<evidence type="ECO:0000256" key="2">
    <source>
        <dbReference type="ARBA" id="ARBA00012741"/>
    </source>
</evidence>
<dbReference type="GO" id="GO:0004558">
    <property type="term" value="F:alpha-1,4-glucosidase activity"/>
    <property type="evidence" value="ECO:0007669"/>
    <property type="project" value="UniProtKB-EC"/>
</dbReference>
<dbReference type="Gene3D" id="3.20.20.80">
    <property type="entry name" value="Glycosidases"/>
    <property type="match status" value="1"/>
</dbReference>
<dbReference type="PANTHER" id="PTHR46673">
    <property type="entry name" value="4F2 CELL-SURFACE ANTIGEN HEAVY CHAIN"/>
    <property type="match status" value="1"/>
</dbReference>
<evidence type="ECO:0000313" key="8">
    <source>
        <dbReference type="Proteomes" id="UP000789524"/>
    </source>
</evidence>
<protein>
    <recommendedName>
        <fullName evidence="2">alpha-glucosidase</fullName>
        <ecNumber evidence="2">3.2.1.20</ecNumber>
    </recommendedName>
</protein>
<dbReference type="InterPro" id="IPR031984">
    <property type="entry name" value="SLC3A2_N"/>
</dbReference>
<dbReference type="SMART" id="SM00642">
    <property type="entry name" value="Aamy"/>
    <property type="match status" value="1"/>
</dbReference>
<evidence type="ECO:0000256" key="3">
    <source>
        <dbReference type="SAM" id="Coils"/>
    </source>
</evidence>
<keyword evidence="5" id="KW-0472">Membrane</keyword>
<comment type="catalytic activity">
    <reaction evidence="1">
        <text>Hydrolysis of terminal, non-reducing (1-&gt;4)-linked alpha-D-glucose residues with release of alpha-D-glucose.</text>
        <dbReference type="EC" id="3.2.1.20"/>
    </reaction>
</comment>
<dbReference type="EMBL" id="CAKASE010000053">
    <property type="protein sequence ID" value="CAG9565187.1"/>
    <property type="molecule type" value="Genomic_DNA"/>
</dbReference>
<keyword evidence="8" id="KW-1185">Reference proteome</keyword>
<dbReference type="GO" id="GO:0005975">
    <property type="term" value="P:carbohydrate metabolic process"/>
    <property type="evidence" value="ECO:0007669"/>
    <property type="project" value="InterPro"/>
</dbReference>
<dbReference type="InterPro" id="IPR006047">
    <property type="entry name" value="GH13_cat_dom"/>
</dbReference>
<dbReference type="Pfam" id="PF16028">
    <property type="entry name" value="SLC3A2_N"/>
    <property type="match status" value="1"/>
</dbReference>
<evidence type="ECO:0000313" key="7">
    <source>
        <dbReference type="EMBL" id="CAG9565187.1"/>
    </source>
</evidence>
<comment type="caution">
    <text evidence="7">The sequence shown here is derived from an EMBL/GenBank/DDBJ whole genome shotgun (WGS) entry which is preliminary data.</text>
</comment>
<dbReference type="OrthoDB" id="204980at2759"/>
<dbReference type="GO" id="GO:0015190">
    <property type="term" value="F:L-leucine transmembrane transporter activity"/>
    <property type="evidence" value="ECO:0007669"/>
    <property type="project" value="TreeGrafter"/>
</dbReference>
<accession>A0A8J2QQB6</accession>
<dbReference type="Pfam" id="PF00128">
    <property type="entry name" value="Alpha-amylase"/>
    <property type="match status" value="1"/>
</dbReference>
<keyword evidence="3" id="KW-0175">Coiled coil</keyword>
<evidence type="ECO:0000259" key="6">
    <source>
        <dbReference type="SMART" id="SM00642"/>
    </source>
</evidence>
<feature type="region of interest" description="Disordered" evidence="4">
    <location>
        <begin position="317"/>
        <end position="342"/>
    </location>
</feature>
<feature type="domain" description="Glycosyl hydrolase family 13 catalytic" evidence="6">
    <location>
        <begin position="137"/>
        <end position="541"/>
    </location>
</feature>
<reference evidence="7" key="1">
    <citation type="submission" date="2021-09" db="EMBL/GenBank/DDBJ databases">
        <authorList>
            <person name="Martin H S."/>
        </authorList>
    </citation>
    <scope>NUCLEOTIDE SEQUENCE</scope>
</reference>
<dbReference type="GO" id="GO:1903801">
    <property type="term" value="P:L-leucine import across plasma membrane"/>
    <property type="evidence" value="ECO:0007669"/>
    <property type="project" value="TreeGrafter"/>
</dbReference>
<evidence type="ECO:0000256" key="1">
    <source>
        <dbReference type="ARBA" id="ARBA00001657"/>
    </source>
</evidence>
<dbReference type="Proteomes" id="UP000789524">
    <property type="component" value="Unassembled WGS sequence"/>
</dbReference>
<dbReference type="GO" id="GO:0016324">
    <property type="term" value="C:apical plasma membrane"/>
    <property type="evidence" value="ECO:0007669"/>
    <property type="project" value="TreeGrafter"/>
</dbReference>
<evidence type="ECO:0000256" key="5">
    <source>
        <dbReference type="SAM" id="Phobius"/>
    </source>
</evidence>
<evidence type="ECO:0000256" key="4">
    <source>
        <dbReference type="SAM" id="MobiDB-lite"/>
    </source>
</evidence>
<dbReference type="GO" id="GO:0015173">
    <property type="term" value="F:aromatic amino acid transmembrane transporter activity"/>
    <property type="evidence" value="ECO:0007669"/>
    <property type="project" value="TreeGrafter"/>
</dbReference>
<dbReference type="SUPFAM" id="SSF51445">
    <property type="entry name" value="(Trans)glycosidases"/>
    <property type="match status" value="1"/>
</dbReference>
<dbReference type="Gene3D" id="3.90.400.10">
    <property type="entry name" value="Oligo-1,6-glucosidase, Domain 2"/>
    <property type="match status" value="1"/>
</dbReference>
<proteinExistence type="predicted"/>
<dbReference type="GO" id="GO:0015180">
    <property type="term" value="F:L-alanine transmembrane transporter activity"/>
    <property type="evidence" value="ECO:0007669"/>
    <property type="project" value="TreeGrafter"/>
</dbReference>
<gene>
    <name evidence="7" type="ORF">DCHRY22_LOCUS6081</name>
</gene>
<dbReference type="AlphaFoldDB" id="A0A8J2QQB6"/>
<organism evidence="7 8">
    <name type="scientific">Danaus chrysippus</name>
    <name type="common">African queen</name>
    <dbReference type="NCBI Taxonomy" id="151541"/>
    <lineage>
        <taxon>Eukaryota</taxon>
        <taxon>Metazoa</taxon>
        <taxon>Ecdysozoa</taxon>
        <taxon>Arthropoda</taxon>
        <taxon>Hexapoda</taxon>
        <taxon>Insecta</taxon>
        <taxon>Pterygota</taxon>
        <taxon>Neoptera</taxon>
        <taxon>Endopterygota</taxon>
        <taxon>Lepidoptera</taxon>
        <taxon>Glossata</taxon>
        <taxon>Ditrysia</taxon>
        <taxon>Papilionoidea</taxon>
        <taxon>Nymphalidae</taxon>
        <taxon>Danainae</taxon>
        <taxon>Danaini</taxon>
        <taxon>Danaina</taxon>
        <taxon>Danaus</taxon>
        <taxon>Anosia</taxon>
    </lineage>
</organism>
<dbReference type="EC" id="3.2.1.20" evidence="2"/>
<keyword evidence="5" id="KW-1133">Transmembrane helix</keyword>
<feature type="transmembrane region" description="Helical" evidence="5">
    <location>
        <begin position="90"/>
        <end position="112"/>
    </location>
</feature>
<dbReference type="InterPro" id="IPR042280">
    <property type="entry name" value="SLC3A2"/>
</dbReference>
<dbReference type="GO" id="GO:1904273">
    <property type="term" value="P:L-alanine import across plasma membrane"/>
    <property type="evidence" value="ECO:0007669"/>
    <property type="project" value="TreeGrafter"/>
</dbReference>
<dbReference type="GO" id="GO:0016323">
    <property type="term" value="C:basolateral plasma membrane"/>
    <property type="evidence" value="ECO:0007669"/>
    <property type="project" value="TreeGrafter"/>
</dbReference>
<feature type="coiled-coil region" evidence="3">
    <location>
        <begin position="14"/>
        <end position="41"/>
    </location>
</feature>
<sequence>MFIEFRTSKSSLHKSRDKVSADEAEERLLQKEEEAKITTRVDMADAKYVVEDHRNGDAKIELDANKRFTGLTKEELMKYAEDPFWVRLRWFMFVLFWSLWLCMLAGAIAIIVRAPRCVAPEPKTRYETGPLLDLDLADYTTAESHLETLQQFQVSGVFASACQTTYEVLEDSSCLDKFKQFAEKAKNYGIKIIVDLTANFVPTSHPWFQQSENSSEQYSEYFIWVKSDEHDPELNTSIPKPPNDWVSTVNTGAWSWSDKRKEFYLHQYGEGLADLNFHNPNVVKQFDEVIRLWMKAGAGGIRLHNVRQLLVSTPPLSELPHTGAGSTPGADHSQYPFWKHSRTSDQPQLDPLLAHWSYIVEQASSEPTVFTLAEPSRPELFMLQRNTSCLRPPSGAPLDLARTGAAKLLAERLPRWPAIKLTDDKPDEETAVFSMLLPAAPVMVLEQLAGDDNDTTPSESLKHAISLRTDASIQHGAWVVTDAPVHNSSDTMLAVARWKADHSGYVSVYNPGAPGVVSLSSVRSLPSSLAVHHVSKNTKLASNYTSNQSVDTESVFVPGKSAVIFSYVPKDGAEN</sequence>
<dbReference type="InterPro" id="IPR045857">
    <property type="entry name" value="O16G_dom_2"/>
</dbReference>
<keyword evidence="5" id="KW-0812">Transmembrane</keyword>
<dbReference type="InterPro" id="IPR017853">
    <property type="entry name" value="GH"/>
</dbReference>